<accession>A0ABS9GXX3</accession>
<evidence type="ECO:0000313" key="3">
    <source>
        <dbReference type="Proteomes" id="UP001649381"/>
    </source>
</evidence>
<comment type="caution">
    <text evidence="2">The sequence shown here is derived from an EMBL/GenBank/DDBJ whole genome shotgun (WGS) entry which is preliminary data.</text>
</comment>
<evidence type="ECO:0000313" key="2">
    <source>
        <dbReference type="EMBL" id="MCF6136601.1"/>
    </source>
</evidence>
<proteinExistence type="predicted"/>
<feature type="transmembrane region" description="Helical" evidence="1">
    <location>
        <begin position="6"/>
        <end position="24"/>
    </location>
</feature>
<dbReference type="RefSeq" id="WP_236331495.1">
    <property type="nucleotide sequence ID" value="NZ_JAKIJS010000001.1"/>
</dbReference>
<name>A0ABS9GXX3_9BACL</name>
<dbReference type="Proteomes" id="UP001649381">
    <property type="component" value="Unassembled WGS sequence"/>
</dbReference>
<evidence type="ECO:0000256" key="1">
    <source>
        <dbReference type="SAM" id="Phobius"/>
    </source>
</evidence>
<organism evidence="2 3">
    <name type="scientific">Pseudalkalibacillus berkeleyi</name>
    <dbReference type="NCBI Taxonomy" id="1069813"/>
    <lineage>
        <taxon>Bacteria</taxon>
        <taxon>Bacillati</taxon>
        <taxon>Bacillota</taxon>
        <taxon>Bacilli</taxon>
        <taxon>Bacillales</taxon>
        <taxon>Fictibacillaceae</taxon>
        <taxon>Pseudalkalibacillus</taxon>
    </lineage>
</organism>
<reference evidence="2 3" key="1">
    <citation type="submission" date="2022-01" db="EMBL/GenBank/DDBJ databases">
        <title>Alkalihalobacillus sp. EGI L200015, a novel bacterium isolated from a salt lake sediment.</title>
        <authorList>
            <person name="Gao L."/>
            <person name="Fang B.-Z."/>
            <person name="Li W.-J."/>
        </authorList>
    </citation>
    <scope>NUCLEOTIDE SEQUENCE [LARGE SCALE GENOMIC DNA]</scope>
    <source>
        <strain evidence="2 3">KCTC 12718</strain>
    </source>
</reference>
<keyword evidence="1" id="KW-0812">Transmembrane</keyword>
<keyword evidence="3" id="KW-1185">Reference proteome</keyword>
<keyword evidence="1" id="KW-1133">Transmembrane helix</keyword>
<gene>
    <name evidence="2" type="ORF">L2716_02585</name>
</gene>
<sequence>MIATIFGIVNLLIVIYVIFSLSTIKHQLNLISKQININEEMIQTVSNEEIEKELEEDLKK</sequence>
<keyword evidence="1" id="KW-0472">Membrane</keyword>
<dbReference type="EMBL" id="JAKIJS010000001">
    <property type="protein sequence ID" value="MCF6136601.1"/>
    <property type="molecule type" value="Genomic_DNA"/>
</dbReference>
<protein>
    <submittedName>
        <fullName evidence="2">Uncharacterized protein</fullName>
    </submittedName>
</protein>